<keyword evidence="9" id="KW-1185">Reference proteome</keyword>
<dbReference type="STRING" id="1664694.A0A0N1H528"/>
<dbReference type="InterPro" id="IPR020472">
    <property type="entry name" value="WD40_PAC1"/>
</dbReference>
<feature type="repeat" description="WD" evidence="6">
    <location>
        <begin position="328"/>
        <end position="362"/>
    </location>
</feature>
<evidence type="ECO:0000256" key="4">
    <source>
        <dbReference type="ARBA" id="ARBA00022853"/>
    </source>
</evidence>
<dbReference type="OrthoDB" id="427795at2759"/>
<dbReference type="RefSeq" id="XP_017996668.1">
    <property type="nucleotide sequence ID" value="XM_018138762.1"/>
</dbReference>
<dbReference type="SUPFAM" id="SSF50978">
    <property type="entry name" value="WD40 repeat-like"/>
    <property type="match status" value="1"/>
</dbReference>
<dbReference type="VEuPathDB" id="FungiDB:AB675_10023"/>
<dbReference type="Pfam" id="PF12265">
    <property type="entry name" value="CAF1C_H4-bd"/>
    <property type="match status" value="1"/>
</dbReference>
<protein>
    <submittedName>
        <fullName evidence="8">Histone acetyltransferase type B subunit 2</fullName>
    </submittedName>
</protein>
<dbReference type="InterPro" id="IPR050459">
    <property type="entry name" value="WD_repeat_RBAP46/RBAP48/MSI1"/>
</dbReference>
<feature type="repeat" description="WD" evidence="6">
    <location>
        <begin position="284"/>
        <end position="320"/>
    </location>
</feature>
<keyword evidence="4" id="KW-0156">Chromatin regulator</keyword>
<dbReference type="InterPro" id="IPR022052">
    <property type="entry name" value="Histone-bd_RBBP4-like_N"/>
</dbReference>
<dbReference type="Pfam" id="PF00400">
    <property type="entry name" value="WD40"/>
    <property type="match status" value="5"/>
</dbReference>
<accession>A0A0N1H528</accession>
<dbReference type="PANTHER" id="PTHR22850">
    <property type="entry name" value="WD40 REPEAT FAMILY"/>
    <property type="match status" value="1"/>
</dbReference>
<name>A0A0N1H528_9EURO</name>
<dbReference type="EMBL" id="LFJN01000029">
    <property type="protein sequence ID" value="KPI36705.1"/>
    <property type="molecule type" value="Genomic_DNA"/>
</dbReference>
<dbReference type="SMART" id="SM00320">
    <property type="entry name" value="WD40"/>
    <property type="match status" value="6"/>
</dbReference>
<dbReference type="InterPro" id="IPR001680">
    <property type="entry name" value="WD40_rpt"/>
</dbReference>
<evidence type="ECO:0000256" key="6">
    <source>
        <dbReference type="PROSITE-ProRule" id="PRU00221"/>
    </source>
</evidence>
<feature type="domain" description="Histone-binding protein RBBP4-like N-terminal" evidence="7">
    <location>
        <begin position="28"/>
        <end position="98"/>
    </location>
</feature>
<dbReference type="PRINTS" id="PR00320">
    <property type="entry name" value="GPROTEINBRPT"/>
</dbReference>
<dbReference type="GO" id="GO:0005634">
    <property type="term" value="C:nucleus"/>
    <property type="evidence" value="ECO:0007669"/>
    <property type="project" value="UniProtKB-SubCell"/>
</dbReference>
<reference evidence="8 9" key="1">
    <citation type="submission" date="2015-06" db="EMBL/GenBank/DDBJ databases">
        <title>Draft genome of the ant-associated black yeast Phialophora attae CBS 131958.</title>
        <authorList>
            <person name="Moreno L.F."/>
            <person name="Stielow B.J."/>
            <person name="de Hoog S."/>
            <person name="Vicente V.A."/>
            <person name="Weiss V.A."/>
            <person name="de Vries M."/>
            <person name="Cruz L.M."/>
            <person name="Souza E.M."/>
        </authorList>
    </citation>
    <scope>NUCLEOTIDE SEQUENCE [LARGE SCALE GENOMIC DNA]</scope>
    <source>
        <strain evidence="8 9">CBS 131958</strain>
    </source>
</reference>
<evidence type="ECO:0000256" key="2">
    <source>
        <dbReference type="ARBA" id="ARBA00022574"/>
    </source>
</evidence>
<evidence type="ECO:0000259" key="7">
    <source>
        <dbReference type="Pfam" id="PF12265"/>
    </source>
</evidence>
<comment type="caution">
    <text evidence="8">The sequence shown here is derived from an EMBL/GenBank/DDBJ whole genome shotgun (WGS) entry which is preliminary data.</text>
</comment>
<dbReference type="PROSITE" id="PS00678">
    <property type="entry name" value="WD_REPEATS_1"/>
    <property type="match status" value="3"/>
</dbReference>
<dbReference type="AlphaFoldDB" id="A0A0N1H528"/>
<keyword evidence="8" id="KW-0808">Transferase</keyword>
<dbReference type="InterPro" id="IPR015943">
    <property type="entry name" value="WD40/YVTN_repeat-like_dom_sf"/>
</dbReference>
<dbReference type="PROSITE" id="PS50082">
    <property type="entry name" value="WD_REPEATS_2"/>
    <property type="match status" value="4"/>
</dbReference>
<evidence type="ECO:0000313" key="8">
    <source>
        <dbReference type="EMBL" id="KPI36705.1"/>
    </source>
</evidence>
<evidence type="ECO:0000313" key="9">
    <source>
        <dbReference type="Proteomes" id="UP000038010"/>
    </source>
</evidence>
<evidence type="ECO:0000256" key="3">
    <source>
        <dbReference type="ARBA" id="ARBA00022737"/>
    </source>
</evidence>
<dbReference type="InterPro" id="IPR036322">
    <property type="entry name" value="WD40_repeat_dom_sf"/>
</dbReference>
<keyword evidence="2 6" id="KW-0853">WD repeat</keyword>
<evidence type="ECO:0000256" key="5">
    <source>
        <dbReference type="ARBA" id="ARBA00023242"/>
    </source>
</evidence>
<dbReference type="PROSITE" id="PS50294">
    <property type="entry name" value="WD_REPEATS_REGION"/>
    <property type="match status" value="3"/>
</dbReference>
<proteinExistence type="predicted"/>
<keyword evidence="5" id="KW-0539">Nucleus</keyword>
<sequence>MEDDENAMEEFSAAEHADKINEQKIINEEYKIWKKNAPFLYDLILSTALDWPTLTTQWFPDKQDIPGSRYSKHRLLIGTHTAEGQPNYLQIANVQLPNPAPPDAKDYNEETGEIGGHGPAANKPATEVKFNIIQKITHPGEVNKARYQPQNPNIIATMATDGRVLIWDRTKHSVTPSPSQQPQIELLGHQKEGYGLNWSPLESGHLATASEDKTVRLWDINQASKTNTKLSPMKTYTHHSGIVNDVQYHPHHKSLLGSVSDDVTLQVVDLRSPDTSRAAIRSSPSLHKGPLNALAFHLDVETLVATGSEDSTISLWDLRNIKVKMHVLEGHHDSVTALEWHPFHQSVLGSSSYDRRILFWDLGKVGEEQTPEDGQDGPPELLFMHGGHTNRISDFSWNLHNPWVVCSAADDNLIQVWKLSESIVPRHGDNDSEDVPLNEVDA</sequence>
<comment type="subcellular location">
    <subcellularLocation>
        <location evidence="1">Nucleus</location>
    </subcellularLocation>
</comment>
<organism evidence="8 9">
    <name type="scientific">Cyphellophora attinorum</name>
    <dbReference type="NCBI Taxonomy" id="1664694"/>
    <lineage>
        <taxon>Eukaryota</taxon>
        <taxon>Fungi</taxon>
        <taxon>Dikarya</taxon>
        <taxon>Ascomycota</taxon>
        <taxon>Pezizomycotina</taxon>
        <taxon>Eurotiomycetes</taxon>
        <taxon>Chaetothyriomycetidae</taxon>
        <taxon>Chaetothyriales</taxon>
        <taxon>Cyphellophoraceae</taxon>
        <taxon>Cyphellophora</taxon>
    </lineage>
</organism>
<dbReference type="GO" id="GO:0006325">
    <property type="term" value="P:chromatin organization"/>
    <property type="evidence" value="ECO:0007669"/>
    <property type="project" value="UniProtKB-KW"/>
</dbReference>
<feature type="repeat" description="WD" evidence="6">
    <location>
        <begin position="135"/>
        <end position="168"/>
    </location>
</feature>
<dbReference type="GeneID" id="28730642"/>
<feature type="repeat" description="WD" evidence="6">
    <location>
        <begin position="186"/>
        <end position="228"/>
    </location>
</feature>
<dbReference type="Proteomes" id="UP000038010">
    <property type="component" value="Unassembled WGS sequence"/>
</dbReference>
<keyword evidence="3" id="KW-0677">Repeat</keyword>
<gene>
    <name evidence="8" type="ORF">AB675_10023</name>
</gene>
<dbReference type="Gene3D" id="2.130.10.10">
    <property type="entry name" value="YVTN repeat-like/Quinoprotein amine dehydrogenase"/>
    <property type="match status" value="1"/>
</dbReference>
<dbReference type="GO" id="GO:0016740">
    <property type="term" value="F:transferase activity"/>
    <property type="evidence" value="ECO:0007669"/>
    <property type="project" value="UniProtKB-KW"/>
</dbReference>
<dbReference type="InterPro" id="IPR019775">
    <property type="entry name" value="WD40_repeat_CS"/>
</dbReference>
<evidence type="ECO:0000256" key="1">
    <source>
        <dbReference type="ARBA" id="ARBA00004123"/>
    </source>
</evidence>